<comment type="subcellular location">
    <subcellularLocation>
        <location evidence="2">Cytoplasm</location>
    </subcellularLocation>
</comment>
<dbReference type="EC" id="3.1.1.-" evidence="2"/>
<comment type="function">
    <text evidence="2">An aminoacyl-tRNA editing enzyme that deacylates mischarged D-aminoacyl-tRNAs. Also deacylates mischarged glycyl-tRNA(Ala), protecting cells against glycine mischarging by AlaRS. Acts via tRNA-based rather than protein-based catalysis; rejects L-amino acids rather than detecting D-amino acids in the active site. By recycling D-aminoacyl-tRNA to D-amino acids and free tRNA molecules, this enzyme counteracts the toxicity associated with the formation of D-aminoacyl-tRNA entities in vivo and helps enforce protein L-homochirality.</text>
</comment>
<feature type="short sequence motif" description="Gly-cisPro motif, important for rejection of L-amino acids" evidence="2">
    <location>
        <begin position="139"/>
        <end position="140"/>
    </location>
</feature>
<organism evidence="3 4">
    <name type="scientific">Siminovitchia terrae</name>
    <name type="common">Bacillus terrae</name>
    <dbReference type="NCBI Taxonomy" id="1914933"/>
    <lineage>
        <taxon>Bacteria</taxon>
        <taxon>Bacillati</taxon>
        <taxon>Bacillota</taxon>
        <taxon>Bacilli</taxon>
        <taxon>Bacillales</taxon>
        <taxon>Bacillaceae</taxon>
        <taxon>Siminovitchia</taxon>
    </lineage>
</organism>
<dbReference type="Pfam" id="PF02580">
    <property type="entry name" value="Tyr_Deacylase"/>
    <property type="match status" value="1"/>
</dbReference>
<dbReference type="EC" id="3.1.1.96" evidence="2"/>
<comment type="catalytic activity">
    <reaction evidence="2">
        <text>a D-aminoacyl-tRNA + H2O = a tRNA + a D-alpha-amino acid + H(+)</text>
        <dbReference type="Rhea" id="RHEA:13953"/>
        <dbReference type="Rhea" id="RHEA-COMP:10123"/>
        <dbReference type="Rhea" id="RHEA-COMP:10124"/>
        <dbReference type="ChEBI" id="CHEBI:15377"/>
        <dbReference type="ChEBI" id="CHEBI:15378"/>
        <dbReference type="ChEBI" id="CHEBI:59871"/>
        <dbReference type="ChEBI" id="CHEBI:78442"/>
        <dbReference type="ChEBI" id="CHEBI:79333"/>
        <dbReference type="EC" id="3.1.1.96"/>
    </reaction>
</comment>
<dbReference type="PANTHER" id="PTHR10472">
    <property type="entry name" value="D-TYROSYL-TRNA TYR DEACYLASE"/>
    <property type="match status" value="1"/>
</dbReference>
<keyword evidence="2" id="KW-0820">tRNA-binding</keyword>
<comment type="domain">
    <text evidence="2">A Gly-cisPro motif from one monomer fits into the active site of the other monomer to allow specific chiral rejection of L-amino acids.</text>
</comment>
<comment type="similarity">
    <text evidence="1 2">Belongs to the DTD family.</text>
</comment>
<dbReference type="HAMAP" id="MF_00518">
    <property type="entry name" value="Deacylase_Dtd"/>
    <property type="match status" value="1"/>
</dbReference>
<accession>A0ABQ4L280</accession>
<keyword evidence="2" id="KW-0378">Hydrolase</keyword>
<keyword evidence="2" id="KW-0963">Cytoplasm</keyword>
<protein>
    <recommendedName>
        <fullName evidence="2">D-aminoacyl-tRNA deacylase</fullName>
        <shortName evidence="2">DTD</shortName>
        <ecNumber evidence="2">3.1.1.96</ecNumber>
    </recommendedName>
    <alternativeName>
        <fullName evidence="2">Gly-tRNA(Ala) deacylase</fullName>
        <ecNumber evidence="2">3.1.1.-</ecNumber>
    </alternativeName>
</protein>
<evidence type="ECO:0000313" key="4">
    <source>
        <dbReference type="Proteomes" id="UP000680670"/>
    </source>
</evidence>
<dbReference type="EMBL" id="BORJ01000011">
    <property type="protein sequence ID" value="GIN97974.1"/>
    <property type="molecule type" value="Genomic_DNA"/>
</dbReference>
<name>A0ABQ4L280_SIMTE</name>
<dbReference type="Proteomes" id="UP000680670">
    <property type="component" value="Unassembled WGS sequence"/>
</dbReference>
<dbReference type="InterPro" id="IPR003732">
    <property type="entry name" value="Daa-tRNA_deacyls_DTD"/>
</dbReference>
<dbReference type="PANTHER" id="PTHR10472:SF5">
    <property type="entry name" value="D-AMINOACYL-TRNA DEACYLASE 1"/>
    <property type="match status" value="1"/>
</dbReference>
<evidence type="ECO:0000313" key="3">
    <source>
        <dbReference type="EMBL" id="GIN97974.1"/>
    </source>
</evidence>
<proteinExistence type="inferred from homology"/>
<keyword evidence="2" id="KW-0694">RNA-binding</keyword>
<comment type="subunit">
    <text evidence="2">Homodimer.</text>
</comment>
<keyword evidence="4" id="KW-1185">Reference proteome</keyword>
<dbReference type="CDD" id="cd00563">
    <property type="entry name" value="Dtyr_deacylase"/>
    <property type="match status" value="1"/>
</dbReference>
<dbReference type="SUPFAM" id="SSF69500">
    <property type="entry name" value="DTD-like"/>
    <property type="match status" value="1"/>
</dbReference>
<gene>
    <name evidence="2 3" type="primary">dtd</name>
    <name evidence="3" type="ORF">J6TS1_38440</name>
</gene>
<comment type="catalytic activity">
    <reaction evidence="2">
        <text>glycyl-tRNA(Ala) + H2O = tRNA(Ala) + glycine + H(+)</text>
        <dbReference type="Rhea" id="RHEA:53744"/>
        <dbReference type="Rhea" id="RHEA-COMP:9657"/>
        <dbReference type="Rhea" id="RHEA-COMP:13640"/>
        <dbReference type="ChEBI" id="CHEBI:15377"/>
        <dbReference type="ChEBI" id="CHEBI:15378"/>
        <dbReference type="ChEBI" id="CHEBI:57305"/>
        <dbReference type="ChEBI" id="CHEBI:78442"/>
        <dbReference type="ChEBI" id="CHEBI:78522"/>
    </reaction>
</comment>
<evidence type="ECO:0000256" key="2">
    <source>
        <dbReference type="HAMAP-Rule" id="MF_00518"/>
    </source>
</evidence>
<comment type="caution">
    <text evidence="3">The sequence shown here is derived from an EMBL/GenBank/DDBJ whole genome shotgun (WGS) entry which is preliminary data.</text>
</comment>
<dbReference type="NCBIfam" id="TIGR00256">
    <property type="entry name" value="D-aminoacyl-tRNA deacylase"/>
    <property type="match status" value="1"/>
</dbReference>
<dbReference type="Gene3D" id="3.50.80.10">
    <property type="entry name" value="D-tyrosyl-tRNA(Tyr) deacylase"/>
    <property type="match status" value="1"/>
</dbReference>
<sequence length="154" mass="17249">MKVKIVLQRCSQAKVKVKGKVTGAIHKGFVLLVGVTHDDTEKEAEWLADKIVNLRIFEDADGKMNRSLKDVEGEILSVSQFTLYADCNKGRRPSFVDAAPPDKANPLYEYFNELLRIRGVKVETGVFGAMMEVDLINDGPVTLVLERTKEPKEK</sequence>
<dbReference type="InterPro" id="IPR023509">
    <property type="entry name" value="DTD-like_sf"/>
</dbReference>
<evidence type="ECO:0000256" key="1">
    <source>
        <dbReference type="ARBA" id="ARBA00009673"/>
    </source>
</evidence>
<reference evidence="3 4" key="1">
    <citation type="submission" date="2021-03" db="EMBL/GenBank/DDBJ databases">
        <title>Antimicrobial resistance genes in bacteria isolated from Japanese honey, and their potential for conferring macrolide and lincosamide resistance in the American foulbrood pathogen Paenibacillus larvae.</title>
        <authorList>
            <person name="Okamoto M."/>
            <person name="Kumagai M."/>
            <person name="Kanamori H."/>
            <person name="Takamatsu D."/>
        </authorList>
    </citation>
    <scope>NUCLEOTIDE SEQUENCE [LARGE SCALE GENOMIC DNA]</scope>
    <source>
        <strain evidence="3 4">J6TS1</strain>
    </source>
</reference>